<dbReference type="PANTHER" id="PTHR43173:SF34">
    <property type="entry name" value="ABC1 ATYPICAL KINASE-LIKE DOMAIN-CONTAINING PROTEIN"/>
    <property type="match status" value="1"/>
</dbReference>
<proteinExistence type="predicted"/>
<evidence type="ECO:0000313" key="3">
    <source>
        <dbReference type="EMBL" id="KAL3782331.1"/>
    </source>
</evidence>
<dbReference type="InterPro" id="IPR051130">
    <property type="entry name" value="Mito_struct-func_regulator"/>
</dbReference>
<dbReference type="Proteomes" id="UP001530400">
    <property type="component" value="Unassembled WGS sequence"/>
</dbReference>
<evidence type="ECO:0000313" key="4">
    <source>
        <dbReference type="Proteomes" id="UP001530400"/>
    </source>
</evidence>
<organism evidence="3 4">
    <name type="scientific">Cyclotella atomus</name>
    <dbReference type="NCBI Taxonomy" id="382360"/>
    <lineage>
        <taxon>Eukaryota</taxon>
        <taxon>Sar</taxon>
        <taxon>Stramenopiles</taxon>
        <taxon>Ochrophyta</taxon>
        <taxon>Bacillariophyta</taxon>
        <taxon>Coscinodiscophyceae</taxon>
        <taxon>Thalassiosirophycidae</taxon>
        <taxon>Stephanodiscales</taxon>
        <taxon>Stephanodiscaceae</taxon>
        <taxon>Cyclotella</taxon>
    </lineage>
</organism>
<feature type="domain" description="ABC1 atypical kinase-like" evidence="2">
    <location>
        <begin position="187"/>
        <end position="342"/>
    </location>
</feature>
<accession>A0ABD3P4Q0</accession>
<feature type="domain" description="ABC1 atypical kinase-like" evidence="2">
    <location>
        <begin position="412"/>
        <end position="510"/>
    </location>
</feature>
<protein>
    <recommendedName>
        <fullName evidence="2">ABC1 atypical kinase-like domain-containing protein</fullName>
    </recommendedName>
</protein>
<dbReference type="InterPro" id="IPR011009">
    <property type="entry name" value="Kinase-like_dom_sf"/>
</dbReference>
<evidence type="ECO:0000259" key="2">
    <source>
        <dbReference type="Pfam" id="PF03109"/>
    </source>
</evidence>
<gene>
    <name evidence="3" type="ORF">ACHAWO_011260</name>
</gene>
<dbReference type="CDD" id="cd05121">
    <property type="entry name" value="ABC1_ADCK3-like"/>
    <property type="match status" value="1"/>
</dbReference>
<comment type="caution">
    <text evidence="3">The sequence shown here is derived from an EMBL/GenBank/DDBJ whole genome shotgun (WGS) entry which is preliminary data.</text>
</comment>
<dbReference type="EMBL" id="JALLPJ020000811">
    <property type="protein sequence ID" value="KAL3782331.1"/>
    <property type="molecule type" value="Genomic_DNA"/>
</dbReference>
<dbReference type="PANTHER" id="PTHR43173">
    <property type="entry name" value="ABC1 FAMILY PROTEIN"/>
    <property type="match status" value="1"/>
</dbReference>
<dbReference type="AlphaFoldDB" id="A0ABD3P4Q0"/>
<feature type="region of interest" description="Disordered" evidence="1">
    <location>
        <begin position="24"/>
        <end position="47"/>
    </location>
</feature>
<evidence type="ECO:0000256" key="1">
    <source>
        <dbReference type="SAM" id="MobiDB-lite"/>
    </source>
</evidence>
<dbReference type="Pfam" id="PF03109">
    <property type="entry name" value="ABC1"/>
    <property type="match status" value="2"/>
</dbReference>
<dbReference type="SUPFAM" id="SSF56112">
    <property type="entry name" value="Protein kinase-like (PK-like)"/>
    <property type="match status" value="1"/>
</dbReference>
<reference evidence="3 4" key="1">
    <citation type="submission" date="2024-10" db="EMBL/GenBank/DDBJ databases">
        <title>Updated reference genomes for cyclostephanoid diatoms.</title>
        <authorList>
            <person name="Roberts W.R."/>
            <person name="Alverson A.J."/>
        </authorList>
    </citation>
    <scope>NUCLEOTIDE SEQUENCE [LARGE SCALE GENOMIC DNA]</scope>
    <source>
        <strain evidence="3 4">AJA010-31</strain>
    </source>
</reference>
<name>A0ABD3P4Q0_9STRA</name>
<keyword evidence="4" id="KW-1185">Reference proteome</keyword>
<sequence length="608" mass="68079">MSLTFISTARIIRRSSLLHQSCKPTARLSTPAPPAGAAAPKSTFKPPQSSFLKAQAEAAEAARQGPPPPQSFLDQPAPPLSKVVFGLSLIGAAGAYGYLYTHLGGNESLARTASFYSLAIPSYIHYRYHMAVDSPDLVWDELHKETSLKGLNKILELQGFYVKSGQMAAANIGNAFPLIWQDTMSVLQDECPARSFKEVKQVVEEEYGKPLETVFSSFEEKPIGAASIGQVHRATLTSGEKVVVKIMYPNVENVFRGDVRTIKLFAQIAQPVHVPPLIEIEKQFMTEFDYVQEAKQLEKVRDNMTKSGITGEKGRCEIPKPYLDLCTKRVLVMDELKGDKLVVELKRDMERQKKRMEGMLKNGQNAEQFAKEFELGENGPTAEEYERLIGLLNVRRRMQNVGSLLWNVSVGWLPGVEWKQYESEGSLPINHAKLIDDLLFVHGNQILVDGCFNGDPHPGNILLLGVEDGNPRLGLIDYGQVKVLTKDERLLFCQIIVALANSDKKALVELLKKAGYKTRYMDPNIMYRFATLAYDEDNAELTEGKHIQLYMEHLHDNDPVEHLPQQYIMASRVSILLRGLGHAVHQSRSVAKVWKPIAEEELRKEGLL</sequence>
<dbReference type="InterPro" id="IPR004147">
    <property type="entry name" value="ABC1_dom"/>
</dbReference>